<protein>
    <submittedName>
        <fullName evidence="2">Uncharacterized protein</fullName>
    </submittedName>
</protein>
<feature type="transmembrane region" description="Helical" evidence="1">
    <location>
        <begin position="29"/>
        <end position="49"/>
    </location>
</feature>
<organism evidence="2 3">
    <name type="scientific">Methanosarcina barkeri str. Wiesmoor</name>
    <dbReference type="NCBI Taxonomy" id="1434109"/>
    <lineage>
        <taxon>Archaea</taxon>
        <taxon>Methanobacteriati</taxon>
        <taxon>Methanobacteriota</taxon>
        <taxon>Stenosarchaea group</taxon>
        <taxon>Methanomicrobia</taxon>
        <taxon>Methanosarcinales</taxon>
        <taxon>Methanosarcinaceae</taxon>
        <taxon>Methanosarcina</taxon>
    </lineage>
</organism>
<reference evidence="2 3" key="1">
    <citation type="submission" date="2014-07" db="EMBL/GenBank/DDBJ databases">
        <title>Methanogenic archaea and the global carbon cycle.</title>
        <authorList>
            <person name="Henriksen J.R."/>
            <person name="Luke J."/>
            <person name="Reinhart S."/>
            <person name="Benedict M.N."/>
            <person name="Youngblut N.D."/>
            <person name="Metcalf M.E."/>
            <person name="Whitaker R.J."/>
            <person name="Metcalf W.W."/>
        </authorList>
    </citation>
    <scope>NUCLEOTIDE SEQUENCE [LARGE SCALE GENOMIC DNA]</scope>
    <source>
        <strain evidence="2 3">Wiesmoor</strain>
    </source>
</reference>
<dbReference type="Proteomes" id="UP000033038">
    <property type="component" value="Chromosome"/>
</dbReference>
<evidence type="ECO:0000256" key="1">
    <source>
        <dbReference type="SAM" id="Phobius"/>
    </source>
</evidence>
<accession>A0A0E3LL61</accession>
<dbReference type="AlphaFoldDB" id="A0A0E3LL61"/>
<dbReference type="EMBL" id="CP009526">
    <property type="protein sequence ID" value="AKB50711.1"/>
    <property type="molecule type" value="Genomic_DNA"/>
</dbReference>
<keyword evidence="1" id="KW-1133">Transmembrane helix</keyword>
<dbReference type="PATRIC" id="fig|1434109.4.peg.1829"/>
<keyword evidence="1" id="KW-0472">Membrane</keyword>
<name>A0A0E3LL61_METBA</name>
<proteinExistence type="predicted"/>
<evidence type="ECO:0000313" key="2">
    <source>
        <dbReference type="EMBL" id="AKB50711.1"/>
    </source>
</evidence>
<dbReference type="HOGENOM" id="CLU_1036691_0_0_2"/>
<keyword evidence="1" id="KW-0812">Transmembrane</keyword>
<evidence type="ECO:0000313" key="3">
    <source>
        <dbReference type="Proteomes" id="UP000033038"/>
    </source>
</evidence>
<feature type="transmembrane region" description="Helical" evidence="1">
    <location>
        <begin position="184"/>
        <end position="206"/>
    </location>
</feature>
<gene>
    <name evidence="2" type="ORF">MSBRW_1458</name>
</gene>
<dbReference type="KEGG" id="mbw:MSBRW_1458"/>
<sequence length="223" mass="26690">MQSKEDYLIWIYEQCQEGYHSRDQMTNDIFYKMIMIFSLQAGFITFPLMTKLVNKDNFSLYAEYLFIFSVVGFISLFVFFVILRNVVECKIALRKQSESIETEIRNLYLSNLANQDNYFNIVSINNPDSYCKFKNKYCKFKITYYINKCANNSPLEDKCYQYWERVKRRGWLKILNGKTDEERFIILLPALILMIIWTAICFYLILDPDNTLSLFNFSKQDLI</sequence>
<feature type="transmembrane region" description="Helical" evidence="1">
    <location>
        <begin position="61"/>
        <end position="87"/>
    </location>
</feature>